<dbReference type="InterPro" id="IPR029063">
    <property type="entry name" value="SAM-dependent_MTases_sf"/>
</dbReference>
<evidence type="ECO:0000313" key="4">
    <source>
        <dbReference type="Proteomes" id="UP000477651"/>
    </source>
</evidence>
<keyword evidence="1 3" id="KW-0489">Methyltransferase</keyword>
<evidence type="ECO:0000313" key="3">
    <source>
        <dbReference type="EMBL" id="NEN74732.1"/>
    </source>
</evidence>
<gene>
    <name evidence="3" type="primary">rsmD</name>
    <name evidence="3" type="ORF">F9B74_00105</name>
</gene>
<dbReference type="PANTHER" id="PTHR43542">
    <property type="entry name" value="METHYLTRANSFERASE"/>
    <property type="match status" value="1"/>
</dbReference>
<dbReference type="Proteomes" id="UP000477651">
    <property type="component" value="Unassembled WGS sequence"/>
</dbReference>
<protein>
    <submittedName>
        <fullName evidence="3">16S rRNA (Guanine(966)-N(2))-methyltransferase RsmD</fullName>
        <ecNumber evidence="3">2.1.1.171</ecNumber>
    </submittedName>
</protein>
<reference evidence="3 4" key="1">
    <citation type="submission" date="2020-02" db="EMBL/GenBank/DDBJ databases">
        <title>Pelistega sp. NLN82 were isolated from wild rodents of the Hainan Island.</title>
        <authorList>
            <person name="Niu N."/>
            <person name="Zhou J."/>
        </authorList>
    </citation>
    <scope>NUCLEOTIDE SEQUENCE [LARGE SCALE GENOMIC DNA]</scope>
    <source>
        <strain evidence="3 4">NLN82</strain>
    </source>
</reference>
<dbReference type="EC" id="2.1.1.171" evidence="3"/>
<evidence type="ECO:0000256" key="2">
    <source>
        <dbReference type="ARBA" id="ARBA00022679"/>
    </source>
</evidence>
<dbReference type="EMBL" id="JAAGYR010000001">
    <property type="protein sequence ID" value="NEN74732.1"/>
    <property type="molecule type" value="Genomic_DNA"/>
</dbReference>
<keyword evidence="2 3" id="KW-0808">Transferase</keyword>
<comment type="caution">
    <text evidence="3">The sequence shown here is derived from an EMBL/GenBank/DDBJ whole genome shotgun (WGS) entry which is preliminary data.</text>
</comment>
<name>A0A6L9Y313_9BURK</name>
<dbReference type="AlphaFoldDB" id="A0A6L9Y313"/>
<proteinExistence type="predicted"/>
<dbReference type="SUPFAM" id="SSF53335">
    <property type="entry name" value="S-adenosyl-L-methionine-dependent methyltransferases"/>
    <property type="match status" value="1"/>
</dbReference>
<dbReference type="CDD" id="cd02440">
    <property type="entry name" value="AdoMet_MTases"/>
    <property type="match status" value="1"/>
</dbReference>
<dbReference type="NCBIfam" id="TIGR00095">
    <property type="entry name" value="16S rRNA (guanine(966)-N(2))-methyltransferase RsmD"/>
    <property type="match status" value="1"/>
</dbReference>
<dbReference type="GO" id="GO:0003676">
    <property type="term" value="F:nucleic acid binding"/>
    <property type="evidence" value="ECO:0007669"/>
    <property type="project" value="InterPro"/>
</dbReference>
<dbReference type="RefSeq" id="WP_163763542.1">
    <property type="nucleotide sequence ID" value="NZ_JAAGYR010000001.1"/>
</dbReference>
<sequence>MSSSTQKVRIIGGTLRRTPLPVVDAPGLRPTPDRIRETLFNWVHHLWQGQYADKAVLDLFAGTGALGFEAASRGAYHVQLVESNPIALQNLRMVRDKLNLPQVRIHNHDALLVLRRMDASRFDLILLDPPFDTPLLEKATPFLSNILKAGGLVYIESNQPQSLPEEEFELIRSSKAGMVYFHLFERKA</sequence>
<evidence type="ECO:0000256" key="1">
    <source>
        <dbReference type="ARBA" id="ARBA00022603"/>
    </source>
</evidence>
<dbReference type="Gene3D" id="3.40.50.150">
    <property type="entry name" value="Vaccinia Virus protein VP39"/>
    <property type="match status" value="1"/>
</dbReference>
<dbReference type="PIRSF" id="PIRSF004553">
    <property type="entry name" value="CHP00095"/>
    <property type="match status" value="1"/>
</dbReference>
<dbReference type="InterPro" id="IPR004398">
    <property type="entry name" value="RNA_MeTrfase_RsmD"/>
</dbReference>
<dbReference type="Pfam" id="PF03602">
    <property type="entry name" value="Cons_hypoth95"/>
    <property type="match status" value="1"/>
</dbReference>
<organism evidence="3 4">
    <name type="scientific">Pelistega ratti</name>
    <dbReference type="NCBI Taxonomy" id="2652177"/>
    <lineage>
        <taxon>Bacteria</taxon>
        <taxon>Pseudomonadati</taxon>
        <taxon>Pseudomonadota</taxon>
        <taxon>Betaproteobacteria</taxon>
        <taxon>Burkholderiales</taxon>
        <taxon>Alcaligenaceae</taxon>
        <taxon>Pelistega</taxon>
    </lineage>
</organism>
<dbReference type="PROSITE" id="PS00092">
    <property type="entry name" value="N6_MTASE"/>
    <property type="match status" value="1"/>
</dbReference>
<dbReference type="PANTHER" id="PTHR43542:SF1">
    <property type="entry name" value="METHYLTRANSFERASE"/>
    <property type="match status" value="1"/>
</dbReference>
<keyword evidence="4" id="KW-1185">Reference proteome</keyword>
<dbReference type="GO" id="GO:0052913">
    <property type="term" value="F:16S rRNA (guanine(966)-N(2))-methyltransferase activity"/>
    <property type="evidence" value="ECO:0007669"/>
    <property type="project" value="UniProtKB-EC"/>
</dbReference>
<dbReference type="InterPro" id="IPR002052">
    <property type="entry name" value="DNA_methylase_N6_adenine_CS"/>
</dbReference>
<accession>A0A6L9Y313</accession>